<dbReference type="Gene3D" id="1.10.8.710">
    <property type="match status" value="1"/>
</dbReference>
<dbReference type="InterPro" id="IPR035706">
    <property type="entry name" value="AAA_9"/>
</dbReference>
<dbReference type="InterPro" id="IPR013594">
    <property type="entry name" value="Dynein_heavy_tail"/>
</dbReference>
<dbReference type="Pfam" id="PF21264">
    <property type="entry name" value="DYNC2H1_AAA_dom"/>
    <property type="match status" value="1"/>
</dbReference>
<dbReference type="InterPro" id="IPR042219">
    <property type="entry name" value="AAA_lid_11_sf"/>
</dbReference>
<dbReference type="Pfam" id="PF12774">
    <property type="entry name" value="AAA_6"/>
    <property type="match status" value="1"/>
</dbReference>
<dbReference type="Gene3D" id="1.20.140.100">
    <property type="entry name" value="Dynein heavy chain, N-terminal domain 2"/>
    <property type="match status" value="1"/>
</dbReference>
<dbReference type="Gene3D" id="1.20.920.20">
    <property type="match status" value="1"/>
</dbReference>
<dbReference type="Gene3D" id="3.40.50.300">
    <property type="entry name" value="P-loop containing nucleotide triphosphate hydrolases"/>
    <property type="match status" value="5"/>
</dbReference>
<dbReference type="InParanoid" id="A0A024G2Q7"/>
<keyword evidence="8" id="KW-0547">Nucleotide-binding</keyword>
<dbReference type="InterPro" id="IPR041228">
    <property type="entry name" value="Dynein_C"/>
</dbReference>
<dbReference type="SMART" id="SM00382">
    <property type="entry name" value="AAA"/>
    <property type="match status" value="2"/>
</dbReference>
<evidence type="ECO:0000256" key="9">
    <source>
        <dbReference type="ARBA" id="ARBA00022794"/>
    </source>
</evidence>
<keyword evidence="17" id="KW-0966">Cell projection</keyword>
<dbReference type="InterPro" id="IPR026983">
    <property type="entry name" value="DHC"/>
</dbReference>
<dbReference type="PANTHER" id="PTHR45703:SF22">
    <property type="entry name" value="DYNEIN CYTOPLASMIC 2 HEAVY CHAIN 1"/>
    <property type="match status" value="1"/>
</dbReference>
<dbReference type="GO" id="GO:0060271">
    <property type="term" value="P:cilium assembly"/>
    <property type="evidence" value="ECO:0007669"/>
    <property type="project" value="UniProtKB-ARBA"/>
</dbReference>
<keyword evidence="12 19" id="KW-0175">Coiled coil</keyword>
<keyword evidence="4" id="KW-0217">Developmental protein</keyword>
<dbReference type="InterPro" id="IPR042228">
    <property type="entry name" value="Dynein_linker_3"/>
</dbReference>
<dbReference type="FunFam" id="3.40.50.300:FF:000598">
    <property type="entry name" value="Dynein cytoplasmic 2 heavy chain 1"/>
    <property type="match status" value="1"/>
</dbReference>
<dbReference type="InterPro" id="IPR043160">
    <property type="entry name" value="Dynein_C_barrel"/>
</dbReference>
<dbReference type="InterPro" id="IPR024743">
    <property type="entry name" value="Dynein_HC_stalk"/>
</dbReference>
<protein>
    <recommendedName>
        <fullName evidence="18">Cytoplasmic dynein 2 heavy chain 1</fullName>
    </recommendedName>
</protein>
<evidence type="ECO:0000256" key="1">
    <source>
        <dbReference type="ARBA" id="ARBA00004245"/>
    </source>
</evidence>
<feature type="domain" description="AAA+ ATPase" evidence="20">
    <location>
        <begin position="1814"/>
        <end position="1910"/>
    </location>
</feature>
<dbReference type="EMBL" id="CAIX01000012">
    <property type="protein sequence ID" value="CCI40911.1"/>
    <property type="molecule type" value="Genomic_DNA"/>
</dbReference>
<keyword evidence="13" id="KW-0969">Cilium</keyword>
<dbReference type="InterPro" id="IPR042222">
    <property type="entry name" value="Dynein_2_N"/>
</dbReference>
<evidence type="ECO:0000256" key="4">
    <source>
        <dbReference type="ARBA" id="ARBA00022473"/>
    </source>
</evidence>
<comment type="caution">
    <text evidence="21">The sequence shown here is derived from an EMBL/GenBank/DDBJ whole genome shotgun (WGS) entry which is preliminary data.</text>
</comment>
<dbReference type="Pfam" id="PF12775">
    <property type="entry name" value="AAA_7"/>
    <property type="match status" value="1"/>
</dbReference>
<evidence type="ECO:0000313" key="22">
    <source>
        <dbReference type="Proteomes" id="UP000053237"/>
    </source>
</evidence>
<dbReference type="SUPFAM" id="SSF57997">
    <property type="entry name" value="Tropomyosin"/>
    <property type="match status" value="1"/>
</dbReference>
<dbReference type="Pfam" id="PF03028">
    <property type="entry name" value="Dynein_heavy"/>
    <property type="match status" value="1"/>
</dbReference>
<dbReference type="GO" id="GO:0030286">
    <property type="term" value="C:dynein complex"/>
    <property type="evidence" value="ECO:0007669"/>
    <property type="project" value="UniProtKB-KW"/>
</dbReference>
<dbReference type="InterPro" id="IPR043157">
    <property type="entry name" value="Dynein_AAA1S"/>
</dbReference>
<dbReference type="Pfam" id="PF08385">
    <property type="entry name" value="DHC_N1"/>
    <property type="match status" value="1"/>
</dbReference>
<dbReference type="InterPro" id="IPR013602">
    <property type="entry name" value="Dynein_heavy_linker"/>
</dbReference>
<evidence type="ECO:0000256" key="8">
    <source>
        <dbReference type="ARBA" id="ARBA00022741"/>
    </source>
</evidence>
<keyword evidence="22" id="KW-1185">Reference proteome</keyword>
<name>A0A024G2Q7_9STRA</name>
<evidence type="ECO:0000256" key="15">
    <source>
        <dbReference type="ARBA" id="ARBA00023175"/>
    </source>
</evidence>
<evidence type="ECO:0000256" key="3">
    <source>
        <dbReference type="ARBA" id="ARBA00008887"/>
    </source>
</evidence>
<dbReference type="GO" id="GO:0008569">
    <property type="term" value="F:minus-end-directed microtubule motor activity"/>
    <property type="evidence" value="ECO:0007669"/>
    <property type="project" value="InterPro"/>
</dbReference>
<dbReference type="SUPFAM" id="SSF52540">
    <property type="entry name" value="P-loop containing nucleoside triphosphate hydrolases"/>
    <property type="match status" value="4"/>
</dbReference>
<dbReference type="GO" id="GO:0007018">
    <property type="term" value="P:microtubule-based movement"/>
    <property type="evidence" value="ECO:0007669"/>
    <property type="project" value="InterPro"/>
</dbReference>
<dbReference type="Proteomes" id="UP000053237">
    <property type="component" value="Unassembled WGS sequence"/>
</dbReference>
<dbReference type="Gene3D" id="6.10.140.1060">
    <property type="match status" value="1"/>
</dbReference>
<dbReference type="Gene3D" id="1.20.58.1120">
    <property type="match status" value="1"/>
</dbReference>
<dbReference type="FunFam" id="3.20.180.20:FF:000002">
    <property type="entry name" value="Cytoplasmic dynein heavy chain 1"/>
    <property type="match status" value="1"/>
</dbReference>
<evidence type="ECO:0000256" key="13">
    <source>
        <dbReference type="ARBA" id="ARBA00023069"/>
    </source>
</evidence>
<keyword evidence="14" id="KW-0472">Membrane</keyword>
<keyword evidence="5" id="KW-1003">Cell membrane</keyword>
<dbReference type="FunFam" id="3.40.50.300:FF:000071">
    <property type="entry name" value="Cytoplasmic dynein heavy chain 1"/>
    <property type="match status" value="1"/>
</dbReference>
<dbReference type="InterPro" id="IPR035699">
    <property type="entry name" value="AAA_6"/>
</dbReference>
<dbReference type="GO" id="GO:0008104">
    <property type="term" value="P:intracellular protein localization"/>
    <property type="evidence" value="ECO:0007669"/>
    <property type="project" value="UniProtKB-ARBA"/>
</dbReference>
<evidence type="ECO:0000256" key="7">
    <source>
        <dbReference type="ARBA" id="ARBA00022701"/>
    </source>
</evidence>
<evidence type="ECO:0000256" key="16">
    <source>
        <dbReference type="ARBA" id="ARBA00023212"/>
    </source>
</evidence>
<dbReference type="GO" id="GO:0005524">
    <property type="term" value="F:ATP binding"/>
    <property type="evidence" value="ECO:0007669"/>
    <property type="project" value="UniProtKB-KW"/>
</dbReference>
<dbReference type="Gene3D" id="3.10.490.20">
    <property type="match status" value="1"/>
</dbReference>
<comment type="subcellular location">
    <subcellularLocation>
        <location evidence="2">Cell projection</location>
        <location evidence="2">Cilium membrane</location>
        <topology evidence="2">Peripheral membrane protein</topology>
        <orientation evidence="2">Cytoplasmic side</orientation>
    </subcellularLocation>
    <subcellularLocation>
        <location evidence="1">Cytoplasm</location>
        <location evidence="1">Cytoskeleton</location>
    </subcellularLocation>
</comment>
<dbReference type="Gene3D" id="1.20.1270.280">
    <property type="match status" value="1"/>
</dbReference>
<dbReference type="Pfam" id="PF12780">
    <property type="entry name" value="AAA_8"/>
    <property type="match status" value="1"/>
</dbReference>
<dbReference type="InterPro" id="IPR041658">
    <property type="entry name" value="AAA_lid_11"/>
</dbReference>
<dbReference type="GO" id="GO:0051959">
    <property type="term" value="F:dynein light intermediate chain binding"/>
    <property type="evidence" value="ECO:0007669"/>
    <property type="project" value="InterPro"/>
</dbReference>
<evidence type="ECO:0000259" key="20">
    <source>
        <dbReference type="SMART" id="SM00382"/>
    </source>
</evidence>
<dbReference type="Pfam" id="PF12781">
    <property type="entry name" value="AAA_9"/>
    <property type="match status" value="1"/>
</dbReference>
<keyword evidence="6" id="KW-0963">Cytoplasm</keyword>
<evidence type="ECO:0000256" key="19">
    <source>
        <dbReference type="SAM" id="Coils"/>
    </source>
</evidence>
<dbReference type="Gene3D" id="1.10.8.1220">
    <property type="match status" value="1"/>
</dbReference>
<keyword evidence="9" id="KW-0970">Cilium biogenesis/degradation</keyword>
<evidence type="ECO:0000313" key="21">
    <source>
        <dbReference type="EMBL" id="CCI40911.1"/>
    </source>
</evidence>
<evidence type="ECO:0000256" key="17">
    <source>
        <dbReference type="ARBA" id="ARBA00023273"/>
    </source>
</evidence>
<dbReference type="PANTHER" id="PTHR45703">
    <property type="entry name" value="DYNEIN HEAVY CHAIN"/>
    <property type="match status" value="1"/>
</dbReference>
<dbReference type="OrthoDB" id="10252139at2759"/>
<dbReference type="STRING" id="65357.A0A024G2Q7"/>
<evidence type="ECO:0000256" key="18">
    <source>
        <dbReference type="ARBA" id="ARBA00023902"/>
    </source>
</evidence>
<dbReference type="Pfam" id="PF08393">
    <property type="entry name" value="DHC_N2"/>
    <property type="match status" value="1"/>
</dbReference>
<accession>A0A024G2Q7</accession>
<keyword evidence="16" id="KW-0206">Cytoskeleton</keyword>
<feature type="coiled-coil region" evidence="19">
    <location>
        <begin position="731"/>
        <end position="765"/>
    </location>
</feature>
<comment type="similarity">
    <text evidence="3">Belongs to the dynein heavy chain family.</text>
</comment>
<evidence type="ECO:0000256" key="14">
    <source>
        <dbReference type="ARBA" id="ARBA00023136"/>
    </source>
</evidence>
<dbReference type="Gene3D" id="3.20.180.20">
    <property type="entry name" value="Dynein heavy chain, N-terminal domain 2"/>
    <property type="match status" value="1"/>
</dbReference>
<organism evidence="21 22">
    <name type="scientific">Albugo candida</name>
    <dbReference type="NCBI Taxonomy" id="65357"/>
    <lineage>
        <taxon>Eukaryota</taxon>
        <taxon>Sar</taxon>
        <taxon>Stramenopiles</taxon>
        <taxon>Oomycota</taxon>
        <taxon>Peronosporomycetes</taxon>
        <taxon>Albuginales</taxon>
        <taxon>Albuginaceae</taxon>
        <taxon>Albugo</taxon>
    </lineage>
</organism>
<dbReference type="FunFam" id="1.20.920.20:FF:000002">
    <property type="entry name" value="Cytoplasmic dynein 1 heavy chain"/>
    <property type="match status" value="1"/>
</dbReference>
<feature type="coiled-coil region" evidence="19">
    <location>
        <begin position="3258"/>
        <end position="3327"/>
    </location>
</feature>
<dbReference type="Gene3D" id="1.20.920.30">
    <property type="match status" value="1"/>
</dbReference>
<dbReference type="InterPro" id="IPR003593">
    <property type="entry name" value="AAA+_ATPase"/>
</dbReference>
<feature type="coiled-coil region" evidence="19">
    <location>
        <begin position="3070"/>
        <end position="3118"/>
    </location>
</feature>
<sequence>MTSVNPEPEFTDERREYITALLKCVWGQQTDLDAEEATQNALGSFLDDADCVLLQAYTPSSGFADEQDAKSEAHIPKDRIVMLSNQLGFSQVPRHEALFIKTKAKPLYPNTIRQSIQIITITDPPLQSLYQTIHNIYAPLFLQNDALSSQISQNLKDILADLNTGLAHSMLMSESTKHSKLSSSKSLEEEDKASLISIVRITDEFAYWDKSDNPRQYKRAKKFSVAFDAIHQRYANLSTLDVSEMHDLLEDTLNSLDDVWRADLSQEQQYSQTRMEHLLNLVSHAINNYIIESFKALNVWNSPLHDVVELLQEGICLCEKWTNSIEQLTGTLWPSCDEHTWLGKKSAKDEFLVALCHRMEEIIRVRMTFEELQKFSSHRQLNGDEQRARYFAPFRNIKPLYYNIYTDTLWKQAVKEFEAQLGPLEVEAGKNLKDELASITNKPTATIRILQRYRQLLCRPYIAKMLLNEREAILAQILLHLDQVEKDFDSRQSHNTNGHKLHLGKNLSDKVNLIMWGHMLSGRVFEMLQSVSKVMSDLASYGGFTHRADQLMSRLHALVLDSVRTWQEDVEHELDTESDTSLRLSGRLMQVDKKGELIVNYSEFLVTLLRDVRQLGEIGMQHALLYRSWTQSRRSFAEDDVTLSKGTDALLSGNGWIPTRIRQIATEAEKYYRFGVMLKKVANFYNSLESSIIEEQKPMLLESLLAFENVVQQTNMHSTSSSKNEVTWQNLEECEIFVKQLQDAADKLANDNRRLRRIHDKLAEDSLILMDIDLLRYPSRWKDKWDEMKKYAISSTRSKALTSDTSTSTKKWFLFWDHQIYKVLEAGYQIGLEMLNENLPEIKEIRTEVYLPSPQSSTFTLLLKPPIEDLRSMYYKAMKKFISRPNKFTGFTNSQLYSKMCDNNAHNLLRVFETCESLFTQLEALLVQYESWSILTRIAAPNTGETNSSVSTEAEDIMDQVLKDPKDWDSNLKTLKAKRKEVEKVPDFVKLDCLTVSFLPFKQGIEQYMQQFQELLAVTLKKSTTQQLENVEDFLESALQRLSTRPRSIEEISQAQTEWKVLEGRKAEVEAILHAAETKKQLLLQTLATMSSYNSSSYASTFGGNVSDSLQSMSYALDTTSLEQRFLQIPTQWENFEISLEAFNDMIQDQRENLKGEVKSQVVNCNTDIDRFKQRWTALRPLEIAKEWWDDYTLLDTNVFMVMEDWKDKLAALKEQAKNLTSNSLSFELPEPQFEGLTALDDEMEALYMTWKAYKDFRTELSAFSEQDWFAFCANIFALQDCAQKWAEFVKSNHDKIVKETEVYEHIMDYMQQIKRSMPALKLCRGEPFKDDHWTQLFRKLNLPRDVDKRNLAVKHFLDKLEIVETPSFLQFVKVLHARAQGEVTIRDALRELRAWTETATLSLLKHEHENRDIFIIKDWKEIMLSLGDNQSLLASLKESQFYKAFEGEASQYETQMALLDQALTQLNIIQRKWIFLEPIFSKGALPSEQSRFRRVDDEFTTIMSIIEQDPKLFNLADDSLFPQLLDRLSMMMDQLERCQKALSDFLEEKRSRMPRFYFLGDEDLLEILGQSQNPAVIQSHLKKLFQGVHHVEFSPPQDQIIGMWSSASEYVQLNQPVKVTEAVEEWLQMFTAEMRRTIRLLILECTTEKDALDYQLYPSQVMCVAHQIKFCQQVEHAVSSGTMKNVKDQLQETLRSMSSLDLTTESLLQLKIKSMILDIVHHLDICDQLILDNCHSINTWCWQKQLRLSRKKASSSNRQQSTRDVDDGVVITMSNAEFDYTYEYQGNASKLVHTPLTDKCFLTLTQGMNMGFGGNPYGPAGTGKTESVKALGGYFGRQVLVFNCDEGIDFQSMGRILLGLVKSGAWGCFDEFNRLKEDQLSAISQQIQVIQDAIKDRTSSIMLLNRQVEVDSNAGIFVTLNPAGKGYGGRSKLPNNLKALFRPVAMGIPDNNLIAEVILYSEGFTQAKDIASKVVSLYKLSNQLLSPQQHYDWGLRALKAVLNTAGKLLQGEKQRFSSKENTISQHLSVSQETEILIKAVRINTLSKLTYVDSVRFLDLINDVFPGSISSDISGGELEIAIRQVMVEKPFFFQIDEMQIRKMLQLKESLDQRMGCVVVGPSGSGKSAVWQILQASLIKCGQLVKTYVMNPKSMHRERLLGYMDLDTREWTDGVLTAAARQVVKEADSIRSWIVCDGDVDPEWIESLNSVLDDNHLLTLPNGERISFAANVNFLFETHDLKFASPATISRMGMIYLSDQDTGTSRLVHKWLQSPSIFAQGTPTGDNAAIEATQKKRKEELEIWIEELFTKALQEVVKYEQVVVTTLAGIIWNGLSHVATATTRAEFVCAMIRGLGANLNLTHRSSFAKSMYLMANERPPDLHTSPLDSYCIKDTFFRYVDLQKENLKDMKVVDTIDTVVPTASVRRQLHTIAPWVNTMSPFILVGPEGCGKSMIIHHAFKSVKNAIITVLHCNAQTTADDVIHKITQSCSLFSTLSGRVYRPRDCERLVLYLKDINLPKPDQYETCMLIAFLQQLITSQGFYDRHLEFLGIDKIQIVASINAATTVGRHPLNTRFTAIVKVAAMDYPSTEELQLVYASLLEAVLTSDRLGTATTWLEGTSRERLAKSLVEIWDTTRQKFNVDEKRHYLFTPRDLTKWVFALGQYDIANDQILDIVTYEARRLFRDRLVDSDSALKFDSLMSSILKQQWKHTIKLQDVYFTSLMTNQSSTNTEAETVSSKLFQRIESQEYELMIAQGIQMYEREEKELHMLLFDEILDHVAIIERVLSRNNGSLLLVGLSGVGRRTATALVTHMLHYTLFTPSLTRFYNATNFRNNLKMILVKAAVEGQHYVIYMEDHHLEYDDSILETINSLLAAGEVPGLYTQEEIEPQITSLKEKMLEESSSGSTFYRSVYDFFVARVRQYVHVVLAMDPRHPNFVIRCESNPALYTKCTIAWMGEWNPSSLNRVPEMLLLESDNFGGMLSSSVLKLLLAIYDRCRTSSSQSSKNVGNNATPRELICFLQCWRTLCEKHSKQVVQEIQHLKGGLTKLVEASDTVDSLSKNAVIKKKELTAAQVAADEAMDEIKNALEHASINRREVEDLTRQLAKAEEATNARKKEIETELSEINPILQSAKEAVGNIKSDNLNEIRSLKMPPEPIHDVLSAVLMLLGIQDTSWNSMKKFLGNRGVKDDILNYDARRITADIFKAVTKLLKSKPSSFDNDTIYRVSVAAAPLAIWVKANMKYSLVLNKIEPLEADLTDAKRSLESSQQRLLQCETELQTIDRKVDLMKNQFAEKTKEAEILRVGLERAENTLNKAQGLLGKLGGEKQRWSVQVKELKHRLQILPVRMLLAAGYTTFLGKCSEDTRADMVRFWEQDMTEFVAESQVGFDYLRLLSTESELLTWKGIGLPSDTLSMENALIISNSSESQCPFIIDPAGACTTWLHAELAKDTTRPLTVVHAQDARFVNIVEQAVRFGKTLIILEIDSVEPFLYPLVRKDLLRQGPRFVVSLGDKVIDFNENFRLILVTRNPSPPLPPDALAIINVVNFTVTKSGLQGQLLGVTIQHEQPALEQEKSELLRQEEECKLQLALLEKQLVQALATSEGDILENTILIESLTKTKTTSAEIEQALERSGKKSEELDEKRDMYRGFAQQGAKLYFLVKQLSAVNHMYRFSLASFLSIFKETLAAKMEFTSSAKERTIRLVPILEYKILLYVGRAVFKDDRPMFGMHLVHEMHPECFEVHEYDFFCGNLVSKSEKSDLAFPSWAPPERKEAFNRFSSAFPTLMQQCKFENTDMWLRWVKSPECEQAFHPKIDRNDGNSSGLSSFQKLLVVQTLRPDRLQSSIIHFICGVMNVKSLNPPPLDFRMLGTEEAIHTTPILLLTTLGADPGKELEEVASVVVGKDHYFELAMGGGQQEKALQLLRTTAERGDWLCLQNLHLVIAWLPVLEKELSSLIPHHKFRLWLTTEPHDAFPLILIEQSLICTFESPPGMKKNLQGTCALWNPEFIARGSVQRAQLLFLLAYFHAILQERRTYIPQGWSKFYEFSYGDFRAGSNVIELASLSHRNEGSSSEIDWLSLHGLMDNAIYGGRIDNPFDLRVLRCYIQEFFNSEYLAGKKQLLRGIKLPQTTHLSEYLDIIDHLPDSDSPGVFVLPDNIERSVQRTMSDQVIGQLKALSSNQQSVGSFDREKWRQLLGPILENWTKWTYSFGNELSGDPSLTSGSKTLHIRTEGSDSGKGTAVAQLEPVDAFVSLENEYAIDLTQQIHSALSNLKKVLYGTEMLTPAIQSIATSLLRGVVPPLWSAKWEGSSDNVQMWLLHLANRRKSLMEWQNASQSGKLLSRELDLSELLHPSTFLNALRQQSARELQCSMDALVLQSCWEKNKQDDVKWYELKNLLLQGASFEGQVLLEAISNAPELVLVPPCHIAFVRGSSGERIMSENQIHVPLYYSPNREKLLCEVAMPISGERSRWILAGVALFLNE</sequence>
<evidence type="ECO:0000256" key="10">
    <source>
        <dbReference type="ARBA" id="ARBA00022840"/>
    </source>
</evidence>
<feature type="domain" description="AAA+ ATPase" evidence="20">
    <location>
        <begin position="2437"/>
        <end position="2585"/>
    </location>
</feature>
<dbReference type="FunFam" id="1.10.8.710:FF:000001">
    <property type="entry name" value="Dynein axonemal heavy chain 2"/>
    <property type="match status" value="1"/>
</dbReference>
<dbReference type="InterPro" id="IPR027417">
    <property type="entry name" value="P-loop_NTPase"/>
</dbReference>
<keyword evidence="7" id="KW-0493">Microtubule</keyword>
<dbReference type="InterPro" id="IPR004273">
    <property type="entry name" value="Dynein_heavy_D6_P-loop"/>
</dbReference>
<dbReference type="InterPro" id="IPR054354">
    <property type="entry name" value="DYNC2H1-like_lid"/>
</dbReference>
<dbReference type="InterPro" id="IPR049400">
    <property type="entry name" value="DYNC2H1_AAA_dom"/>
</dbReference>
<dbReference type="Pfam" id="PF18198">
    <property type="entry name" value="AAA_lid_11"/>
    <property type="match status" value="1"/>
</dbReference>
<dbReference type="InterPro" id="IPR024317">
    <property type="entry name" value="Dynein_heavy_chain_D4_dom"/>
</dbReference>
<evidence type="ECO:0000256" key="5">
    <source>
        <dbReference type="ARBA" id="ARBA00022475"/>
    </source>
</evidence>
<dbReference type="FunFam" id="1.10.8.720:FF:000003">
    <property type="entry name" value="Cytoplasmic dynein heavy chain 2"/>
    <property type="match status" value="1"/>
</dbReference>
<dbReference type="Gene3D" id="1.10.8.720">
    <property type="entry name" value="Region D6 of dynein motor"/>
    <property type="match status" value="1"/>
</dbReference>
<proteinExistence type="inferred from homology"/>
<evidence type="ECO:0000256" key="12">
    <source>
        <dbReference type="ARBA" id="ARBA00023054"/>
    </source>
</evidence>
<keyword evidence="10" id="KW-0067">ATP-binding</keyword>
<dbReference type="GO" id="GO:0005874">
    <property type="term" value="C:microtubule"/>
    <property type="evidence" value="ECO:0007669"/>
    <property type="project" value="UniProtKB-KW"/>
</dbReference>
<keyword evidence="11" id="KW-0243">Dynein</keyword>
<dbReference type="Pfam" id="PF22597">
    <property type="entry name" value="DYN_lid"/>
    <property type="match status" value="1"/>
</dbReference>
<keyword evidence="15" id="KW-0505">Motor protein</keyword>
<dbReference type="GO" id="GO:0045505">
    <property type="term" value="F:dynein intermediate chain binding"/>
    <property type="evidence" value="ECO:0007669"/>
    <property type="project" value="InterPro"/>
</dbReference>
<dbReference type="GO" id="GO:0060170">
    <property type="term" value="C:ciliary membrane"/>
    <property type="evidence" value="ECO:0007669"/>
    <property type="project" value="UniProtKB-SubCell"/>
</dbReference>
<reference evidence="21 22" key="1">
    <citation type="submission" date="2012-05" db="EMBL/GenBank/DDBJ databases">
        <title>Recombination and specialization in a pathogen metapopulation.</title>
        <authorList>
            <person name="Gardiner A."/>
            <person name="Kemen E."/>
            <person name="Schultz-Larsen T."/>
            <person name="MacLean D."/>
            <person name="Van Oosterhout C."/>
            <person name="Jones J.D.G."/>
        </authorList>
    </citation>
    <scope>NUCLEOTIDE SEQUENCE [LARGE SCALE GENOMIC DNA]</scope>
    <source>
        <strain evidence="21 22">Ac Nc2</strain>
    </source>
</reference>
<evidence type="ECO:0000256" key="2">
    <source>
        <dbReference type="ARBA" id="ARBA00004522"/>
    </source>
</evidence>
<dbReference type="Pfam" id="PF12777">
    <property type="entry name" value="MT"/>
    <property type="match status" value="1"/>
</dbReference>
<evidence type="ECO:0000256" key="6">
    <source>
        <dbReference type="ARBA" id="ARBA00022490"/>
    </source>
</evidence>
<dbReference type="Pfam" id="PF18199">
    <property type="entry name" value="Dynein_C"/>
    <property type="match status" value="1"/>
</dbReference>
<evidence type="ECO:0000256" key="11">
    <source>
        <dbReference type="ARBA" id="ARBA00023017"/>
    </source>
</evidence>
<gene>
    <name evidence="21" type="ORF">BN9_016950</name>
</gene>